<dbReference type="KEGG" id="acad:UA74_21280"/>
<name>A0AAC9PTV1_9PSEU</name>
<dbReference type="CDD" id="cd07817">
    <property type="entry name" value="SRPBCC_8"/>
    <property type="match status" value="1"/>
</dbReference>
<reference evidence="4" key="1">
    <citation type="submission" date="2016-06" db="EMBL/GenBank/DDBJ databases">
        <title>Complete genome sequence of Actinoalloteichus fjordicus DSM 46855 (=ADI127-17), type strain of the new species Actinoalloteichus fjordicus.</title>
        <authorList>
            <person name="Ruckert C."/>
            <person name="Nouioui I."/>
            <person name="Willmese J."/>
            <person name="van Wezel G."/>
            <person name="Klenk H.-P."/>
            <person name="Kalinowski J."/>
            <person name="Zotchev S.B."/>
        </authorList>
    </citation>
    <scope>NUCLEOTIDE SEQUENCE [LARGE SCALE GENOMIC DNA]</scope>
    <source>
        <strain evidence="4">ADI127-7</strain>
    </source>
</reference>
<proteinExistence type="predicted"/>
<dbReference type="RefSeq" id="WP_075741846.1">
    <property type="nucleotide sequence ID" value="NZ_CP016076.1"/>
</dbReference>
<dbReference type="InterPro" id="IPR005031">
    <property type="entry name" value="COQ10_START"/>
</dbReference>
<sequence>MTRIEESVDVRVPISVAYAGWARIEDFPLFMEGVEEITPVDGRASHWVIEIAGVRREFDARVVEQRLDDLISWQADGGQDHAGVVTFRAVDEDTTRVHLRMDYEPTTLVEKAGGALGLIAQRVRADLERFKEFLEADIFELFDEDPQPIDSAAEDDSDRADAAGLIVETEIAADIDAGVEPAMADRIEAEIEAETPPPSTIDLVAPRTHNSAASATEAPPQADQPQAAAVLEREDADDVPSQASAPTDVPGQKDDPVMPRRGSSGRV</sequence>
<gene>
    <name evidence="3" type="ORF">UA74_21280</name>
</gene>
<dbReference type="Gene3D" id="3.30.530.20">
    <property type="match status" value="1"/>
</dbReference>
<feature type="domain" description="Coenzyme Q-binding protein COQ10 START" evidence="2">
    <location>
        <begin position="10"/>
        <end position="129"/>
    </location>
</feature>
<feature type="compositionally biased region" description="Low complexity" evidence="1">
    <location>
        <begin position="218"/>
        <end position="229"/>
    </location>
</feature>
<dbReference type="InterPro" id="IPR023393">
    <property type="entry name" value="START-like_dom_sf"/>
</dbReference>
<organism evidence="3 4">
    <name type="scientific">Actinoalloteichus fjordicus</name>
    <dbReference type="NCBI Taxonomy" id="1612552"/>
    <lineage>
        <taxon>Bacteria</taxon>
        <taxon>Bacillati</taxon>
        <taxon>Actinomycetota</taxon>
        <taxon>Actinomycetes</taxon>
        <taxon>Pseudonocardiales</taxon>
        <taxon>Pseudonocardiaceae</taxon>
        <taxon>Actinoalloteichus</taxon>
    </lineage>
</organism>
<protein>
    <submittedName>
        <fullName evidence="3">Polyketide cyclase / dehydrase family protein</fullName>
    </submittedName>
</protein>
<dbReference type="SUPFAM" id="SSF55961">
    <property type="entry name" value="Bet v1-like"/>
    <property type="match status" value="1"/>
</dbReference>
<dbReference type="InterPro" id="IPR047137">
    <property type="entry name" value="ORF3"/>
</dbReference>
<dbReference type="EMBL" id="CP016076">
    <property type="protein sequence ID" value="APU16281.1"/>
    <property type="molecule type" value="Genomic_DNA"/>
</dbReference>
<feature type="region of interest" description="Disordered" evidence="1">
    <location>
        <begin position="192"/>
        <end position="267"/>
    </location>
</feature>
<evidence type="ECO:0000313" key="3">
    <source>
        <dbReference type="EMBL" id="APU16281.1"/>
    </source>
</evidence>
<dbReference type="PANTHER" id="PTHR33824:SF7">
    <property type="entry name" value="POLYKETIDE CYCLASE_DEHYDRASE AND LIPID TRANSPORT SUPERFAMILY PROTEIN"/>
    <property type="match status" value="1"/>
</dbReference>
<evidence type="ECO:0000259" key="2">
    <source>
        <dbReference type="Pfam" id="PF03364"/>
    </source>
</evidence>
<dbReference type="Pfam" id="PF03364">
    <property type="entry name" value="Polyketide_cyc"/>
    <property type="match status" value="1"/>
</dbReference>
<evidence type="ECO:0000256" key="1">
    <source>
        <dbReference type="SAM" id="MobiDB-lite"/>
    </source>
</evidence>
<evidence type="ECO:0000313" key="4">
    <source>
        <dbReference type="Proteomes" id="UP000185511"/>
    </source>
</evidence>
<accession>A0AAC9PTV1</accession>
<dbReference type="AlphaFoldDB" id="A0AAC9PTV1"/>
<dbReference type="PANTHER" id="PTHR33824">
    <property type="entry name" value="POLYKETIDE CYCLASE/DEHYDRASE AND LIPID TRANSPORT SUPERFAMILY PROTEIN"/>
    <property type="match status" value="1"/>
</dbReference>
<dbReference type="Proteomes" id="UP000185511">
    <property type="component" value="Chromosome"/>
</dbReference>
<keyword evidence="4" id="KW-1185">Reference proteome</keyword>